<feature type="compositionally biased region" description="Pro residues" evidence="5">
    <location>
        <begin position="64"/>
        <end position="73"/>
    </location>
</feature>
<evidence type="ECO:0000256" key="1">
    <source>
        <dbReference type="ARBA" id="ARBA00005416"/>
    </source>
</evidence>
<dbReference type="GO" id="GO:0030154">
    <property type="term" value="P:cell differentiation"/>
    <property type="evidence" value="ECO:0007669"/>
    <property type="project" value="UniProtKB-KW"/>
</dbReference>
<organism evidence="6 7">
    <name type="scientific">Castilleja foliolosa</name>
    <dbReference type="NCBI Taxonomy" id="1961234"/>
    <lineage>
        <taxon>Eukaryota</taxon>
        <taxon>Viridiplantae</taxon>
        <taxon>Streptophyta</taxon>
        <taxon>Embryophyta</taxon>
        <taxon>Tracheophyta</taxon>
        <taxon>Spermatophyta</taxon>
        <taxon>Magnoliopsida</taxon>
        <taxon>eudicotyledons</taxon>
        <taxon>Gunneridae</taxon>
        <taxon>Pentapetalae</taxon>
        <taxon>asterids</taxon>
        <taxon>lamiids</taxon>
        <taxon>Lamiales</taxon>
        <taxon>Orobanchaceae</taxon>
        <taxon>Pedicularideae</taxon>
        <taxon>Castillejinae</taxon>
        <taxon>Castilleja</taxon>
    </lineage>
</organism>
<dbReference type="InterPro" id="IPR039618">
    <property type="entry name" value="CLE9-13"/>
</dbReference>
<name>A0ABD3DF56_9LAMI</name>
<evidence type="ECO:0000313" key="7">
    <source>
        <dbReference type="Proteomes" id="UP001632038"/>
    </source>
</evidence>
<sequence length="103" mass="11272">MTNMSSTTATATTTTSRWILAGIIIVLMTAAKAECSSTVLKETLISNDPHQILNHFHQPRTLHQPPPQPPTPTPLRGGYGYEIAPRFGVEKRYVPSGPNPLHN</sequence>
<dbReference type="PANTHER" id="PTHR34359">
    <property type="entry name" value="CLAVATA3/ESR (CLE)-RELATED PROTEIN 10"/>
    <property type="match status" value="1"/>
</dbReference>
<feature type="region of interest" description="Disordered" evidence="5">
    <location>
        <begin position="53"/>
        <end position="80"/>
    </location>
</feature>
<evidence type="ECO:0000256" key="2">
    <source>
        <dbReference type="ARBA" id="ARBA00022473"/>
    </source>
</evidence>
<dbReference type="PANTHER" id="PTHR34359:SF5">
    <property type="entry name" value="CLAVATA3_ESR (CLE)-RELATED PROTEIN 9"/>
    <property type="match status" value="1"/>
</dbReference>
<keyword evidence="4" id="KW-0379">Hydroxylation</keyword>
<dbReference type="Proteomes" id="UP001632038">
    <property type="component" value="Unassembled WGS sequence"/>
</dbReference>
<evidence type="ECO:0000256" key="4">
    <source>
        <dbReference type="ARBA" id="ARBA00023278"/>
    </source>
</evidence>
<keyword evidence="2" id="KW-0217">Developmental protein</keyword>
<keyword evidence="3" id="KW-0221">Differentiation</keyword>
<proteinExistence type="inferred from homology"/>
<comment type="similarity">
    <text evidence="1">Belongs to the CLV3/ESR signal peptide family.</text>
</comment>
<reference evidence="7" key="1">
    <citation type="journal article" date="2024" name="IScience">
        <title>Strigolactones Initiate the Formation of Haustorium-like Structures in Castilleja.</title>
        <authorList>
            <person name="Buerger M."/>
            <person name="Peterson D."/>
            <person name="Chory J."/>
        </authorList>
    </citation>
    <scope>NUCLEOTIDE SEQUENCE [LARGE SCALE GENOMIC DNA]</scope>
</reference>
<keyword evidence="7" id="KW-1185">Reference proteome</keyword>
<dbReference type="AlphaFoldDB" id="A0ABD3DF56"/>
<evidence type="ECO:0000256" key="3">
    <source>
        <dbReference type="ARBA" id="ARBA00022782"/>
    </source>
</evidence>
<accession>A0ABD3DF56</accession>
<gene>
    <name evidence="6" type="ORF">CASFOL_015452</name>
</gene>
<protein>
    <submittedName>
        <fullName evidence="6">Uncharacterized protein</fullName>
    </submittedName>
</protein>
<dbReference type="EMBL" id="JAVIJP010000017">
    <property type="protein sequence ID" value="KAL3640484.1"/>
    <property type="molecule type" value="Genomic_DNA"/>
</dbReference>
<evidence type="ECO:0000256" key="5">
    <source>
        <dbReference type="SAM" id="MobiDB-lite"/>
    </source>
</evidence>
<comment type="caution">
    <text evidence="6">The sequence shown here is derived from an EMBL/GenBank/DDBJ whole genome shotgun (WGS) entry which is preliminary data.</text>
</comment>
<evidence type="ECO:0000313" key="6">
    <source>
        <dbReference type="EMBL" id="KAL3640484.1"/>
    </source>
</evidence>